<gene>
    <name evidence="1" type="ORF">TSAR_006120</name>
</gene>
<dbReference type="EMBL" id="NNAY01001606">
    <property type="protein sequence ID" value="OXU23444.1"/>
    <property type="molecule type" value="Genomic_DNA"/>
</dbReference>
<dbReference type="Proteomes" id="UP000215335">
    <property type="component" value="Unassembled WGS sequence"/>
</dbReference>
<protein>
    <submittedName>
        <fullName evidence="1">Uncharacterized protein</fullName>
    </submittedName>
</protein>
<sequence>MKLFSGDFYHCSWPRRGLSSQSSLLLLRTTLRTLSDNYRPGCKMLLNSSGYRQTAHCVCINRANTRASGPISLVDECLRRRHHQMQFRAVGADLQNGAIT</sequence>
<evidence type="ECO:0000313" key="2">
    <source>
        <dbReference type="Proteomes" id="UP000215335"/>
    </source>
</evidence>
<comment type="caution">
    <text evidence="1">The sequence shown here is derived from an EMBL/GenBank/DDBJ whole genome shotgun (WGS) entry which is preliminary data.</text>
</comment>
<reference evidence="1 2" key="1">
    <citation type="journal article" date="2017" name="Curr. Biol.">
        <title>The Evolution of Venom by Co-option of Single-Copy Genes.</title>
        <authorList>
            <person name="Martinson E.O."/>
            <person name="Mrinalini"/>
            <person name="Kelkar Y.D."/>
            <person name="Chang C.H."/>
            <person name="Werren J.H."/>
        </authorList>
    </citation>
    <scope>NUCLEOTIDE SEQUENCE [LARGE SCALE GENOMIC DNA]</scope>
    <source>
        <strain evidence="1 2">Alberta</strain>
        <tissue evidence="1">Whole body</tissue>
    </source>
</reference>
<name>A0A232EYE8_9HYME</name>
<dbReference type="AlphaFoldDB" id="A0A232EYE8"/>
<accession>A0A232EYE8</accession>
<evidence type="ECO:0000313" key="1">
    <source>
        <dbReference type="EMBL" id="OXU23444.1"/>
    </source>
</evidence>
<organism evidence="1 2">
    <name type="scientific">Trichomalopsis sarcophagae</name>
    <dbReference type="NCBI Taxonomy" id="543379"/>
    <lineage>
        <taxon>Eukaryota</taxon>
        <taxon>Metazoa</taxon>
        <taxon>Ecdysozoa</taxon>
        <taxon>Arthropoda</taxon>
        <taxon>Hexapoda</taxon>
        <taxon>Insecta</taxon>
        <taxon>Pterygota</taxon>
        <taxon>Neoptera</taxon>
        <taxon>Endopterygota</taxon>
        <taxon>Hymenoptera</taxon>
        <taxon>Apocrita</taxon>
        <taxon>Proctotrupomorpha</taxon>
        <taxon>Chalcidoidea</taxon>
        <taxon>Pteromalidae</taxon>
        <taxon>Pteromalinae</taxon>
        <taxon>Trichomalopsis</taxon>
    </lineage>
</organism>
<keyword evidence="2" id="KW-1185">Reference proteome</keyword>
<proteinExistence type="predicted"/>